<accession>A0A1Y3YXD5</accession>
<reference evidence="9 10" key="1">
    <citation type="submission" date="2017-04" db="EMBL/GenBank/DDBJ databases">
        <title>Function of individual gut microbiota members based on whole genome sequencing of pure cultures obtained from chicken caecum.</title>
        <authorList>
            <person name="Medvecky M."/>
            <person name="Cejkova D."/>
            <person name="Polansky O."/>
            <person name="Karasova D."/>
            <person name="Kubasova T."/>
            <person name="Cizek A."/>
            <person name="Rychlik I."/>
        </authorList>
    </citation>
    <scope>NUCLEOTIDE SEQUENCE [LARGE SCALE GENOMIC DNA]</scope>
    <source>
        <strain evidence="10">An189</strain>
        <strain evidence="9">An43</strain>
    </source>
</reference>
<dbReference type="Proteomes" id="UP000195386">
    <property type="component" value="Unassembled WGS sequence"/>
</dbReference>
<reference evidence="7" key="2">
    <citation type="journal article" date="2018" name="BMC Genomics">
        <title>Whole genome sequencing and function prediction of 133 gut anaerobes isolated from chicken caecum in pure cultures.</title>
        <authorList>
            <person name="Medvecky M."/>
            <person name="Cejkova D."/>
            <person name="Polansky O."/>
            <person name="Karasova D."/>
            <person name="Kubasova T."/>
            <person name="Cizek A."/>
            <person name="Rychlik I."/>
        </authorList>
    </citation>
    <scope>NUCLEOTIDE SEQUENCE</scope>
    <source>
        <strain evidence="8">An189</strain>
        <strain evidence="7">An43</strain>
    </source>
</reference>
<dbReference type="UniPathway" id="UPA00904">
    <property type="reaction ID" value="UER00871"/>
</dbReference>
<dbReference type="PANTHER" id="PTHR46832:SF1">
    <property type="entry name" value="5'-METHYLTHIOADENOSINE_S-ADENOSYLHOMOCYSTEINE NUCLEOSIDASE"/>
    <property type="match status" value="1"/>
</dbReference>
<dbReference type="NCBIfam" id="TIGR01704">
    <property type="entry name" value="MTA_SAH-Nsdase"/>
    <property type="match status" value="1"/>
</dbReference>
<evidence type="ECO:0000256" key="2">
    <source>
        <dbReference type="ARBA" id="ARBA00011974"/>
    </source>
</evidence>
<dbReference type="NCBIfam" id="NF004079">
    <property type="entry name" value="PRK05584.1"/>
    <property type="match status" value="1"/>
</dbReference>
<dbReference type="EMBL" id="NFKE01000002">
    <property type="protein sequence ID" value="OUP35860.1"/>
    <property type="molecule type" value="Genomic_DNA"/>
</dbReference>
<dbReference type="GO" id="GO:0009164">
    <property type="term" value="P:nucleoside catabolic process"/>
    <property type="evidence" value="ECO:0007669"/>
    <property type="project" value="InterPro"/>
</dbReference>
<evidence type="ECO:0000313" key="9">
    <source>
        <dbReference type="Proteomes" id="UP000195386"/>
    </source>
</evidence>
<organism evidence="7 9">
    <name type="scientific">Bacteroides clarus</name>
    <dbReference type="NCBI Taxonomy" id="626929"/>
    <lineage>
        <taxon>Bacteria</taxon>
        <taxon>Pseudomonadati</taxon>
        <taxon>Bacteroidota</taxon>
        <taxon>Bacteroidia</taxon>
        <taxon>Bacteroidales</taxon>
        <taxon>Bacteroidaceae</taxon>
        <taxon>Bacteroides</taxon>
    </lineage>
</organism>
<dbReference type="EMBL" id="NFII01000002">
    <property type="protein sequence ID" value="OUO02513.1"/>
    <property type="molecule type" value="Genomic_DNA"/>
</dbReference>
<dbReference type="GO" id="GO:0008782">
    <property type="term" value="F:adenosylhomocysteine nucleosidase activity"/>
    <property type="evidence" value="ECO:0007669"/>
    <property type="project" value="UniProtKB-EC"/>
</dbReference>
<dbReference type="Proteomes" id="UP000196587">
    <property type="component" value="Unassembled WGS sequence"/>
</dbReference>
<dbReference type="AlphaFoldDB" id="A0A1Y3YXD5"/>
<evidence type="ECO:0000256" key="1">
    <source>
        <dbReference type="ARBA" id="ARBA00004945"/>
    </source>
</evidence>
<evidence type="ECO:0000256" key="3">
    <source>
        <dbReference type="ARBA" id="ARBA00022605"/>
    </source>
</evidence>
<dbReference type="Pfam" id="PF01048">
    <property type="entry name" value="PNP_UDP_1"/>
    <property type="match status" value="1"/>
</dbReference>
<feature type="domain" description="Nucleoside phosphorylase" evidence="6">
    <location>
        <begin position="2"/>
        <end position="220"/>
    </location>
</feature>
<sequence length="234" mass="25317">MTIGVISAMDSEHRQLAERLQEKKVTGDGNFRYAEGMLGGNRLVLTQCGIGKVSAAVGAAELIRRFAPDCVVSTGVAGGIDACLKVTDVVVSESLAYHDVWCGEGNEYGQVQGFPAVYKGCVPLLEHALSLNNTGLESRIHGGLVCTGDRFITDRTELDVIKHRFPAGLAVDMESAAIAQTCYLYGIPFLSFRIVSDTPGVEDHSSQYADFWGTMAERSFLTTWTFLSTLPDKL</sequence>
<dbReference type="CDD" id="cd09008">
    <property type="entry name" value="MTAN"/>
    <property type="match status" value="1"/>
</dbReference>
<dbReference type="GO" id="GO:0005829">
    <property type="term" value="C:cytosol"/>
    <property type="evidence" value="ECO:0007669"/>
    <property type="project" value="TreeGrafter"/>
</dbReference>
<dbReference type="Gene3D" id="3.40.50.1580">
    <property type="entry name" value="Nucleoside phosphorylase domain"/>
    <property type="match status" value="1"/>
</dbReference>
<dbReference type="GO" id="GO:0019509">
    <property type="term" value="P:L-methionine salvage from methylthioadenosine"/>
    <property type="evidence" value="ECO:0007669"/>
    <property type="project" value="UniProtKB-UniPathway"/>
</dbReference>
<evidence type="ECO:0000259" key="6">
    <source>
        <dbReference type="Pfam" id="PF01048"/>
    </source>
</evidence>
<dbReference type="EC" id="3.2.2.9" evidence="2"/>
<keyword evidence="3" id="KW-0028">Amino-acid biosynthesis</keyword>
<keyword evidence="4" id="KW-0378">Hydrolase</keyword>
<dbReference type="SUPFAM" id="SSF53167">
    <property type="entry name" value="Purine and uridine phosphorylases"/>
    <property type="match status" value="1"/>
</dbReference>
<dbReference type="PANTHER" id="PTHR46832">
    <property type="entry name" value="5'-METHYLTHIOADENOSINE/S-ADENOSYLHOMOCYSTEINE NUCLEOSIDASE"/>
    <property type="match status" value="1"/>
</dbReference>
<evidence type="ECO:0000313" key="7">
    <source>
        <dbReference type="EMBL" id="OUO02513.1"/>
    </source>
</evidence>
<dbReference type="GO" id="GO:0008930">
    <property type="term" value="F:methylthioadenosine nucleosidase activity"/>
    <property type="evidence" value="ECO:0007669"/>
    <property type="project" value="InterPro"/>
</dbReference>
<evidence type="ECO:0000256" key="4">
    <source>
        <dbReference type="ARBA" id="ARBA00022801"/>
    </source>
</evidence>
<keyword evidence="5" id="KW-0486">Methionine biosynthesis</keyword>
<gene>
    <name evidence="8" type="ORF">B5F24_03165</name>
    <name evidence="7" type="ORF">B5F97_03065</name>
</gene>
<dbReference type="InterPro" id="IPR000845">
    <property type="entry name" value="Nucleoside_phosphorylase_d"/>
</dbReference>
<protein>
    <recommendedName>
        <fullName evidence="2">adenosylhomocysteine nucleosidase</fullName>
        <ecNumber evidence="2">3.2.2.9</ecNumber>
    </recommendedName>
</protein>
<comment type="pathway">
    <text evidence="1">Amino-acid biosynthesis; L-methionine biosynthesis via salvage pathway; S-methyl-5-thio-alpha-D-ribose 1-phosphate from S-methyl-5'-thioadenosine (hydrolase route): step 1/2.</text>
</comment>
<dbReference type="GO" id="GO:0019284">
    <property type="term" value="P:L-methionine salvage from S-adenosylmethionine"/>
    <property type="evidence" value="ECO:0007669"/>
    <property type="project" value="TreeGrafter"/>
</dbReference>
<proteinExistence type="predicted"/>
<comment type="caution">
    <text evidence="7">The sequence shown here is derived from an EMBL/GenBank/DDBJ whole genome shotgun (WGS) entry which is preliminary data.</text>
</comment>
<evidence type="ECO:0000256" key="5">
    <source>
        <dbReference type="ARBA" id="ARBA00023167"/>
    </source>
</evidence>
<dbReference type="InterPro" id="IPR035994">
    <property type="entry name" value="Nucleoside_phosphorylase_sf"/>
</dbReference>
<name>A0A1Y3YXD5_9BACE</name>
<evidence type="ECO:0000313" key="8">
    <source>
        <dbReference type="EMBL" id="OUP35860.1"/>
    </source>
</evidence>
<dbReference type="RefSeq" id="WP_009122149.1">
    <property type="nucleotide sequence ID" value="NZ_CABIZW010000003.1"/>
</dbReference>
<dbReference type="InterPro" id="IPR010049">
    <property type="entry name" value="MTA_SAH_Nsdase"/>
</dbReference>
<evidence type="ECO:0000313" key="10">
    <source>
        <dbReference type="Proteomes" id="UP000196587"/>
    </source>
</evidence>